<feature type="compositionally biased region" description="Basic and acidic residues" evidence="1">
    <location>
        <begin position="778"/>
        <end position="788"/>
    </location>
</feature>
<organism evidence="4 5">
    <name type="scientific">Rhododendron williamsianum</name>
    <dbReference type="NCBI Taxonomy" id="262921"/>
    <lineage>
        <taxon>Eukaryota</taxon>
        <taxon>Viridiplantae</taxon>
        <taxon>Streptophyta</taxon>
        <taxon>Embryophyta</taxon>
        <taxon>Tracheophyta</taxon>
        <taxon>Spermatophyta</taxon>
        <taxon>Magnoliopsida</taxon>
        <taxon>eudicotyledons</taxon>
        <taxon>Gunneridae</taxon>
        <taxon>Pentapetalae</taxon>
        <taxon>asterids</taxon>
        <taxon>Ericales</taxon>
        <taxon>Ericaceae</taxon>
        <taxon>Ericoideae</taxon>
        <taxon>Rhodoreae</taxon>
        <taxon>Rhododendron</taxon>
    </lineage>
</organism>
<evidence type="ECO:0000259" key="3">
    <source>
        <dbReference type="Pfam" id="PF14392"/>
    </source>
</evidence>
<feature type="domain" description="Zinc knuckle CX2CX4HX4C" evidence="3">
    <location>
        <begin position="491"/>
        <end position="538"/>
    </location>
</feature>
<accession>A0A6A4MNE6</accession>
<gene>
    <name evidence="4" type="ORF">C3L33_01055</name>
</gene>
<dbReference type="Pfam" id="PF14111">
    <property type="entry name" value="DUF4283"/>
    <property type="match status" value="1"/>
</dbReference>
<name>A0A6A4MNE6_9ERIC</name>
<protein>
    <recommendedName>
        <fullName evidence="6">DUF4283 domain-containing protein</fullName>
    </recommendedName>
</protein>
<sequence>MSSSCRSTTTLHCNATIYPESANLSRTKVCTNKFSCVGFGLIAGETYINYAVRFPLSPTGGEAEVALGATKPKPWPIDGAEVAVSGRGDKTYIEQRDGKRLEPVDMVGLGATKPKPRPNDCFDMVRLGCLATGGVFAEPSSAEDLVGNDNDTSKREEQEGGTESIGQELQGGMDLLRDYAPGDILLCFLWLIALFTTVHSCLLIVDHDNEDAAASTHFSGKVQPSARSVIKQKEPSRSSHSCLVQPTISTLFKKVEEKDERLSKKVKVIDDRKAAKIGETNVLVDAHVLVDKLCRLKMMTSKNFQASQREFVYGLVMEEELLEKLSSFVLTNDEEEAVVLDVEDFNISRQECLRSAVGKVITQKGVNLGGLKASMELAWGYPKGLKVMEVGGGIYQFVFGKESDLLRVIAGGPWLYNNHLIVLHRWEEGLRPEQINFSYSPFWIQLRALPLEFMSIEVGRKMMVGFGEVQEVMMAQLHGNQGRCIRVKVELDITKPIPRGKRVCTADWKPIWVSFRYEKFPLLCHYCGIVGHDDKACMLKYNEAKAGILKENQYGIWLRASPVKGSAKKRSDGWSESSSAESSRAETGQKEAEISARDLRDPTKSGVFEFGRRRIQWESYNAITEVGVGHLGPPLLGPNNSGFNKPGIMSGPRSEPVLKLIEVQGEVQEKAHSEGSIISPEDIMEEDAMMGKGGKAQEKHDKESVQIKETLAASQNIERGKEIERVDELFVKGRLVADSKQKLGARGYKKKPREAVRRGVVEVSHNDAGGERKKRKHEVGLVEVEIKEASNQNQTKKQKVGDRSGVNSGAEMVEEASQKWPQG</sequence>
<feature type="region of interest" description="Disordered" evidence="1">
    <location>
        <begin position="566"/>
        <end position="598"/>
    </location>
</feature>
<reference evidence="4 5" key="1">
    <citation type="journal article" date="2019" name="Genome Biol. Evol.">
        <title>The Rhododendron genome and chromosomal organization provide insight into shared whole-genome duplications across the heath family (Ericaceae).</title>
        <authorList>
            <person name="Soza V.L."/>
            <person name="Lindsley D."/>
            <person name="Waalkes A."/>
            <person name="Ramage E."/>
            <person name="Patwardhan R.P."/>
            <person name="Burton J.N."/>
            <person name="Adey A."/>
            <person name="Kumar A."/>
            <person name="Qiu R."/>
            <person name="Shendure J."/>
            <person name="Hall B."/>
        </authorList>
    </citation>
    <scope>NUCLEOTIDE SEQUENCE [LARGE SCALE GENOMIC DNA]</scope>
    <source>
        <strain evidence="4">RSF 1966-606</strain>
    </source>
</reference>
<dbReference type="Proteomes" id="UP000428333">
    <property type="component" value="Linkage Group LG01"/>
</dbReference>
<evidence type="ECO:0000256" key="1">
    <source>
        <dbReference type="SAM" id="MobiDB-lite"/>
    </source>
</evidence>
<evidence type="ECO:0000313" key="4">
    <source>
        <dbReference type="EMBL" id="KAE9467037.1"/>
    </source>
</evidence>
<feature type="non-terminal residue" evidence="4">
    <location>
        <position position="823"/>
    </location>
</feature>
<dbReference type="PANTHER" id="PTHR31286">
    <property type="entry name" value="GLYCINE-RICH CELL WALL STRUCTURAL PROTEIN 1.8-LIKE"/>
    <property type="match status" value="1"/>
</dbReference>
<feature type="non-terminal residue" evidence="4">
    <location>
        <position position="1"/>
    </location>
</feature>
<evidence type="ECO:0008006" key="6">
    <source>
        <dbReference type="Google" id="ProtNLM"/>
    </source>
</evidence>
<dbReference type="OrthoDB" id="1938170at2759"/>
<comment type="caution">
    <text evidence="4">The sequence shown here is derived from an EMBL/GenBank/DDBJ whole genome shotgun (WGS) entry which is preliminary data.</text>
</comment>
<proteinExistence type="predicted"/>
<feature type="compositionally biased region" description="Basic and acidic residues" evidence="1">
    <location>
        <begin position="753"/>
        <end position="771"/>
    </location>
</feature>
<evidence type="ECO:0000259" key="2">
    <source>
        <dbReference type="Pfam" id="PF14111"/>
    </source>
</evidence>
<feature type="region of interest" description="Disordered" evidence="1">
    <location>
        <begin position="140"/>
        <end position="167"/>
    </location>
</feature>
<feature type="region of interest" description="Disordered" evidence="1">
    <location>
        <begin position="741"/>
        <end position="823"/>
    </location>
</feature>
<dbReference type="Pfam" id="PF14392">
    <property type="entry name" value="zf-CCHC_4"/>
    <property type="match status" value="1"/>
</dbReference>
<keyword evidence="5" id="KW-1185">Reference proteome</keyword>
<feature type="domain" description="DUF4283" evidence="2">
    <location>
        <begin position="350"/>
        <end position="434"/>
    </location>
</feature>
<dbReference type="InterPro" id="IPR025558">
    <property type="entry name" value="DUF4283"/>
</dbReference>
<dbReference type="InterPro" id="IPR025836">
    <property type="entry name" value="Zn_knuckle_CX2CX4HX4C"/>
</dbReference>
<evidence type="ECO:0000313" key="5">
    <source>
        <dbReference type="Proteomes" id="UP000428333"/>
    </source>
</evidence>
<feature type="compositionally biased region" description="Basic and acidic residues" evidence="1">
    <location>
        <begin position="583"/>
        <end position="598"/>
    </location>
</feature>
<dbReference type="PANTHER" id="PTHR31286:SF178">
    <property type="entry name" value="DUF4283 DOMAIN-CONTAINING PROTEIN"/>
    <property type="match status" value="1"/>
</dbReference>
<dbReference type="InterPro" id="IPR040256">
    <property type="entry name" value="At4g02000-like"/>
</dbReference>
<dbReference type="EMBL" id="QEFC01000061">
    <property type="protein sequence ID" value="KAE9467037.1"/>
    <property type="molecule type" value="Genomic_DNA"/>
</dbReference>
<dbReference type="AlphaFoldDB" id="A0A6A4MNE6"/>